<feature type="domain" description="PucR C-terminal helix-turn-helix" evidence="1">
    <location>
        <begin position="317"/>
        <end position="371"/>
    </location>
</feature>
<reference evidence="2 3" key="1">
    <citation type="submission" date="2019-03" db="EMBL/GenBank/DDBJ databases">
        <title>Draft Genome Sequence of Desulfosporosinus fructosivorans Strain 63.6F, Isolated from Marine Sediment in the Baltic Sea.</title>
        <authorList>
            <person name="Hausmann B."/>
            <person name="Vandieken V."/>
            <person name="Pjevac P."/>
            <person name="Schreck K."/>
            <person name="Herbold C.W."/>
            <person name="Loy A."/>
        </authorList>
    </citation>
    <scope>NUCLEOTIDE SEQUENCE [LARGE SCALE GENOMIC DNA]</scope>
    <source>
        <strain evidence="2 3">63.6F</strain>
    </source>
</reference>
<sequence>MSVAYEDIYQLVDGTLDRGLPYVGSHLEKIIGRQIIVTDCSGFIHYPYISLSIKKHIDDSFVTLPSLTKNDYLYSETEKCLYYRILCSDSSAYILVRDLPASQVPLTLTTLKQAKLAVKCYFSQMDQTKKDTVIFEREMYEYLFGQSIANVADILTLGNYRLASDRVYYVDVMAVRDVKSSEQWTAIVSYSREFLKRVAPEAFMVSGPRLAVYILPAGPKAVGIEPYKNALEKNYQVAASFGRGQPHPLYNLRRSCDEARIALNYPHVMGTKAESQYFSDLGIFTPLFSQELEIVKMFCRNTLEPLLSYDTKNESSLLPTLTELVNSNFNLKETAKNLFIHVNTLYYRINRIEQLLRVDLSLMSTRVNLFTVFKSWALLHMSGLWDWSPGLRQNSLKK</sequence>
<dbReference type="Proteomes" id="UP000298460">
    <property type="component" value="Unassembled WGS sequence"/>
</dbReference>
<dbReference type="Gene3D" id="1.10.10.2840">
    <property type="entry name" value="PucR C-terminal helix-turn-helix domain"/>
    <property type="match status" value="1"/>
</dbReference>
<dbReference type="Pfam" id="PF13556">
    <property type="entry name" value="HTH_30"/>
    <property type="match status" value="1"/>
</dbReference>
<protein>
    <recommendedName>
        <fullName evidence="1">PucR C-terminal helix-turn-helix domain-containing protein</fullName>
    </recommendedName>
</protein>
<organism evidence="2 3">
    <name type="scientific">Desulfosporosinus fructosivorans</name>
    <dbReference type="NCBI Taxonomy" id="2018669"/>
    <lineage>
        <taxon>Bacteria</taxon>
        <taxon>Bacillati</taxon>
        <taxon>Bacillota</taxon>
        <taxon>Clostridia</taxon>
        <taxon>Eubacteriales</taxon>
        <taxon>Desulfitobacteriaceae</taxon>
        <taxon>Desulfosporosinus</taxon>
    </lineage>
</organism>
<evidence type="ECO:0000313" key="2">
    <source>
        <dbReference type="EMBL" id="TGE39336.1"/>
    </source>
</evidence>
<evidence type="ECO:0000313" key="3">
    <source>
        <dbReference type="Proteomes" id="UP000298460"/>
    </source>
</evidence>
<dbReference type="InterPro" id="IPR042070">
    <property type="entry name" value="PucR_C-HTH_sf"/>
</dbReference>
<dbReference type="InterPro" id="IPR025736">
    <property type="entry name" value="PucR_C-HTH_dom"/>
</dbReference>
<keyword evidence="3" id="KW-1185">Reference proteome</keyword>
<comment type="caution">
    <text evidence="2">The sequence shown here is derived from an EMBL/GenBank/DDBJ whole genome shotgun (WGS) entry which is preliminary data.</text>
</comment>
<evidence type="ECO:0000259" key="1">
    <source>
        <dbReference type="Pfam" id="PF13556"/>
    </source>
</evidence>
<accession>A0A4Z0RCK0</accession>
<dbReference type="PANTHER" id="PTHR33744">
    <property type="entry name" value="CARBOHYDRATE DIACID REGULATOR"/>
    <property type="match status" value="1"/>
</dbReference>
<dbReference type="InterPro" id="IPR051448">
    <property type="entry name" value="CdaR-like_regulators"/>
</dbReference>
<dbReference type="RefSeq" id="WP_135545831.1">
    <property type="nucleotide sequence ID" value="NZ_SPQQ01000002.1"/>
</dbReference>
<dbReference type="EMBL" id="SPQQ01000002">
    <property type="protein sequence ID" value="TGE39336.1"/>
    <property type="molecule type" value="Genomic_DNA"/>
</dbReference>
<proteinExistence type="predicted"/>
<dbReference type="OrthoDB" id="143422at2"/>
<name>A0A4Z0RCK0_9FIRM</name>
<dbReference type="AlphaFoldDB" id="A0A4Z0RCK0"/>
<gene>
    <name evidence="2" type="ORF">E4K67_07840</name>
</gene>